<evidence type="ECO:0000259" key="2">
    <source>
        <dbReference type="Pfam" id="PF05569"/>
    </source>
</evidence>
<gene>
    <name evidence="3" type="ORF">HNQ39_005038</name>
</gene>
<organism evidence="3 4">
    <name type="scientific">Armatimonas rosea</name>
    <dbReference type="NCBI Taxonomy" id="685828"/>
    <lineage>
        <taxon>Bacteria</taxon>
        <taxon>Bacillati</taxon>
        <taxon>Armatimonadota</taxon>
        <taxon>Armatimonadia</taxon>
        <taxon>Armatimonadales</taxon>
        <taxon>Armatimonadaceae</taxon>
        <taxon>Armatimonas</taxon>
    </lineage>
</organism>
<dbReference type="PANTHER" id="PTHR34978">
    <property type="entry name" value="POSSIBLE SENSOR-TRANSDUCER PROTEIN BLAR"/>
    <property type="match status" value="1"/>
</dbReference>
<evidence type="ECO:0000313" key="3">
    <source>
        <dbReference type="EMBL" id="MBB6053206.1"/>
    </source>
</evidence>
<proteinExistence type="predicted"/>
<accession>A0A7W9W9E3</accession>
<protein>
    <submittedName>
        <fullName evidence="3">Beta-lactamase regulating signal transducer with metallopeptidase domain</fullName>
    </submittedName>
</protein>
<dbReference type="CDD" id="cd07341">
    <property type="entry name" value="M56_BlaR1_MecR1_like"/>
    <property type="match status" value="1"/>
</dbReference>
<dbReference type="RefSeq" id="WP_184203268.1">
    <property type="nucleotide sequence ID" value="NZ_JACHGW010000005.1"/>
</dbReference>
<keyword evidence="1" id="KW-1133">Transmembrane helix</keyword>
<dbReference type="InterPro" id="IPR008756">
    <property type="entry name" value="Peptidase_M56"/>
</dbReference>
<dbReference type="Proteomes" id="UP000520814">
    <property type="component" value="Unassembled WGS sequence"/>
</dbReference>
<name>A0A7W9W9E3_ARMRO</name>
<dbReference type="PANTHER" id="PTHR34978:SF3">
    <property type="entry name" value="SLR0241 PROTEIN"/>
    <property type="match status" value="1"/>
</dbReference>
<evidence type="ECO:0000313" key="4">
    <source>
        <dbReference type="Proteomes" id="UP000520814"/>
    </source>
</evidence>
<feature type="transmembrane region" description="Helical" evidence="1">
    <location>
        <begin position="122"/>
        <end position="146"/>
    </location>
</feature>
<dbReference type="InterPro" id="IPR052173">
    <property type="entry name" value="Beta-lactam_resp_regulator"/>
</dbReference>
<keyword evidence="1" id="KW-0472">Membrane</keyword>
<feature type="domain" description="Peptidase M56" evidence="2">
    <location>
        <begin position="102"/>
        <end position="271"/>
    </location>
</feature>
<feature type="transmembrane region" description="Helical" evidence="1">
    <location>
        <begin position="6"/>
        <end position="22"/>
    </location>
</feature>
<evidence type="ECO:0000256" key="1">
    <source>
        <dbReference type="SAM" id="Phobius"/>
    </source>
</evidence>
<feature type="transmembrane region" description="Helical" evidence="1">
    <location>
        <begin position="31"/>
        <end position="51"/>
    </location>
</feature>
<keyword evidence="4" id="KW-1185">Reference proteome</keyword>
<dbReference type="AlphaFoldDB" id="A0A7W9W9E3"/>
<dbReference type="EMBL" id="JACHGW010000005">
    <property type="protein sequence ID" value="MBB6053206.1"/>
    <property type="molecule type" value="Genomic_DNA"/>
</dbReference>
<keyword evidence="1" id="KW-0812">Transmembrane</keyword>
<reference evidence="3 4" key="1">
    <citation type="submission" date="2020-08" db="EMBL/GenBank/DDBJ databases">
        <title>Genomic Encyclopedia of Type Strains, Phase IV (KMG-IV): sequencing the most valuable type-strain genomes for metagenomic binning, comparative biology and taxonomic classification.</title>
        <authorList>
            <person name="Goeker M."/>
        </authorList>
    </citation>
    <scope>NUCLEOTIDE SEQUENCE [LARGE SCALE GENOMIC DNA]</scope>
    <source>
        <strain evidence="3 4">DSM 23562</strain>
    </source>
</reference>
<dbReference type="Pfam" id="PF05569">
    <property type="entry name" value="Peptidase_M56"/>
    <property type="match status" value="1"/>
</dbReference>
<comment type="caution">
    <text evidence="3">The sequence shown here is derived from an EMBL/GenBank/DDBJ whole genome shotgun (WGS) entry which is preliminary data.</text>
</comment>
<sequence length="294" mass="31577">MLLLLTKTTLLLAVVLLLGRLLRRASAARRAALYTAGLLGLAALPILHLVAPPLISVPLPTEPLQPAPILVQAQPQPVPLVAKQPVPTTTSTPSLRPAPAAEFIALSEPTPLPPPAPFPWEGLGMVFLASGSVLCLLRLVFGLIGLQQLVRQSQPAPAAVRDEVVALAQRLRLARVPQVRIAGESLALASPLTFGWWRGVVLLPESSLADDAALRVALLHELVHLHRRDWLVLLLARASAALWWFHPLVHLLVRQLRAELEAACDDRVLRSGVQAPDYAGYLVSFARTASGGKS</sequence>